<dbReference type="InterPro" id="IPR041805">
    <property type="entry name" value="ASMase/PPN1_MPP"/>
</dbReference>
<dbReference type="SUPFAM" id="SSF56300">
    <property type="entry name" value="Metallo-dependent phosphatases"/>
    <property type="match status" value="1"/>
</dbReference>
<keyword evidence="4" id="KW-0732">Signal</keyword>
<dbReference type="Pfam" id="PF00149">
    <property type="entry name" value="Metallophos"/>
    <property type="match status" value="1"/>
</dbReference>
<feature type="chain" id="PRO_5040310301" description="Calcineurin-like phosphoesterase domain-containing protein" evidence="4">
    <location>
        <begin position="21"/>
        <end position="730"/>
    </location>
</feature>
<dbReference type="Proteomes" id="UP000799441">
    <property type="component" value="Unassembled WGS sequence"/>
</dbReference>
<dbReference type="PANTHER" id="PTHR10340">
    <property type="entry name" value="SPHINGOMYELIN PHOSPHODIESTERASE"/>
    <property type="match status" value="1"/>
</dbReference>
<dbReference type="Gene3D" id="3.60.21.10">
    <property type="match status" value="1"/>
</dbReference>
<evidence type="ECO:0000313" key="7">
    <source>
        <dbReference type="Proteomes" id="UP000799441"/>
    </source>
</evidence>
<keyword evidence="7" id="KW-1185">Reference proteome</keyword>
<comment type="caution">
    <text evidence="6">The sequence shown here is derived from an EMBL/GenBank/DDBJ whole genome shotgun (WGS) entry which is preliminary data.</text>
</comment>
<organism evidence="6 7">
    <name type="scientific">Polychaeton citri CBS 116435</name>
    <dbReference type="NCBI Taxonomy" id="1314669"/>
    <lineage>
        <taxon>Eukaryota</taxon>
        <taxon>Fungi</taxon>
        <taxon>Dikarya</taxon>
        <taxon>Ascomycota</taxon>
        <taxon>Pezizomycotina</taxon>
        <taxon>Dothideomycetes</taxon>
        <taxon>Dothideomycetidae</taxon>
        <taxon>Capnodiales</taxon>
        <taxon>Capnodiaceae</taxon>
        <taxon>Polychaeton</taxon>
    </lineage>
</organism>
<feature type="signal peptide" evidence="4">
    <location>
        <begin position="1"/>
        <end position="20"/>
    </location>
</feature>
<reference evidence="6" key="1">
    <citation type="journal article" date="2020" name="Stud. Mycol.">
        <title>101 Dothideomycetes genomes: a test case for predicting lifestyles and emergence of pathogens.</title>
        <authorList>
            <person name="Haridas S."/>
            <person name="Albert R."/>
            <person name="Binder M."/>
            <person name="Bloem J."/>
            <person name="Labutti K."/>
            <person name="Salamov A."/>
            <person name="Andreopoulos B."/>
            <person name="Baker S."/>
            <person name="Barry K."/>
            <person name="Bills G."/>
            <person name="Bluhm B."/>
            <person name="Cannon C."/>
            <person name="Castanera R."/>
            <person name="Culley D."/>
            <person name="Daum C."/>
            <person name="Ezra D."/>
            <person name="Gonzalez J."/>
            <person name="Henrissat B."/>
            <person name="Kuo A."/>
            <person name="Liang C."/>
            <person name="Lipzen A."/>
            <person name="Lutzoni F."/>
            <person name="Magnuson J."/>
            <person name="Mondo S."/>
            <person name="Nolan M."/>
            <person name="Ohm R."/>
            <person name="Pangilinan J."/>
            <person name="Park H.-J."/>
            <person name="Ramirez L."/>
            <person name="Alfaro M."/>
            <person name="Sun H."/>
            <person name="Tritt A."/>
            <person name="Yoshinaga Y."/>
            <person name="Zwiers L.-H."/>
            <person name="Turgeon B."/>
            <person name="Goodwin S."/>
            <person name="Spatafora J."/>
            <person name="Crous P."/>
            <person name="Grigoriev I."/>
        </authorList>
    </citation>
    <scope>NUCLEOTIDE SEQUENCE</scope>
    <source>
        <strain evidence="6">CBS 116435</strain>
    </source>
</reference>
<evidence type="ECO:0000256" key="1">
    <source>
        <dbReference type="ARBA" id="ARBA00022801"/>
    </source>
</evidence>
<evidence type="ECO:0000256" key="2">
    <source>
        <dbReference type="ARBA" id="ARBA00023180"/>
    </source>
</evidence>
<accession>A0A9P4QCC1</accession>
<dbReference type="InterPro" id="IPR004843">
    <property type="entry name" value="Calcineurin-like_PHP"/>
</dbReference>
<keyword evidence="2" id="KW-0325">Glycoprotein</keyword>
<dbReference type="CDD" id="cd00842">
    <property type="entry name" value="MPP_ASMase"/>
    <property type="match status" value="1"/>
</dbReference>
<protein>
    <recommendedName>
        <fullName evidence="5">Calcineurin-like phosphoesterase domain-containing protein</fullName>
    </recommendedName>
</protein>
<name>A0A9P4QCC1_9PEZI</name>
<feature type="region of interest" description="Disordered" evidence="3">
    <location>
        <begin position="24"/>
        <end position="60"/>
    </location>
</feature>
<dbReference type="AlphaFoldDB" id="A0A9P4QCC1"/>
<dbReference type="OrthoDB" id="282973at2759"/>
<evidence type="ECO:0000256" key="4">
    <source>
        <dbReference type="SAM" id="SignalP"/>
    </source>
</evidence>
<evidence type="ECO:0000313" key="6">
    <source>
        <dbReference type="EMBL" id="KAF2722077.1"/>
    </source>
</evidence>
<dbReference type="GO" id="GO:0008081">
    <property type="term" value="F:phosphoric diester hydrolase activity"/>
    <property type="evidence" value="ECO:0007669"/>
    <property type="project" value="TreeGrafter"/>
</dbReference>
<proteinExistence type="predicted"/>
<gene>
    <name evidence="6" type="ORF">K431DRAFT_284283</name>
</gene>
<dbReference type="EMBL" id="MU003785">
    <property type="protein sequence ID" value="KAF2722077.1"/>
    <property type="molecule type" value="Genomic_DNA"/>
</dbReference>
<evidence type="ECO:0000259" key="5">
    <source>
        <dbReference type="Pfam" id="PF00149"/>
    </source>
</evidence>
<dbReference type="PANTHER" id="PTHR10340:SF27">
    <property type="entry name" value="ACL091CP"/>
    <property type="match status" value="1"/>
</dbReference>
<feature type="domain" description="Calcineurin-like phosphoesterase" evidence="5">
    <location>
        <begin position="276"/>
        <end position="557"/>
    </location>
</feature>
<keyword evidence="1" id="KW-0378">Hydrolase</keyword>
<dbReference type="InterPro" id="IPR029052">
    <property type="entry name" value="Metallo-depent_PP-like"/>
</dbReference>
<sequence length="730" mass="80572">MALCILSLLLVPLLAPEVVAHGSPGNGWRGPPGQHRGPPPWTHHSSSTSSSLSSSVTANTGGSLPGVESYIAPAGYPTSAFTSYYPVPSGQQPQPVLYDPVLDETYPLNLTNPDSVPEWDNDPVYYANPIVQLTLSEQEAIIKNTTDQIDQIVTGSEFQSNCTKCKASLSAIQFAAQRAPERISNMMVGLCQKYELHSNETCVVDFNATTFGAIWTQILQLADVTGLDGDYICHSIASTTCLAPAASPLDANEWFPKPKPADAAKRVPKPSGKRVKVLHMSDFHLDPRYKTASEGNCTNGLCCRVSALNEDIPDGDISFPAPLYGYFDCDTPYDLGLAALQAIAPLTGTSKEEPFGWTVYTGDLVSHDEQNQLSRAYVEYAEYSVFDMMKKYITGPVFATLGNHDSNPEAINAPNSMPDGLGGQMSWNYDHVARLWKHEGWIDEETAQEARLHYGGYSVKNHFGLRMLTFNSDFWYKSNYLNYINTSDPDVSGQFKWLIKELQDAEDQGERVWLFGHVLSGWDGSNPLPNPTNLFYQIIDRYSPHVIANVFFGHTHEDQLMIYYANNATVQSRDTALTPGWIGPSVTPLTNLNSGFRMYEVDTGNFDIYEAHTFYSDVQAYSSLSSTGPTFEFEYSTREAYASAIGWPEDAPLNATFWHGVTEAMEEQGEGSKLVDLFNGYQSKLSVMRPNCTSIECVQAKVCYIRSGSVPIGRQCPQGYGSNQSPYKPT</sequence>
<evidence type="ECO:0000256" key="3">
    <source>
        <dbReference type="SAM" id="MobiDB-lite"/>
    </source>
</evidence>
<feature type="compositionally biased region" description="Low complexity" evidence="3">
    <location>
        <begin position="45"/>
        <end position="55"/>
    </location>
</feature>